<evidence type="ECO:0000256" key="2">
    <source>
        <dbReference type="ARBA" id="ARBA00022801"/>
    </source>
</evidence>
<gene>
    <name evidence="4" type="ORF">ID854_18575</name>
</gene>
<organism evidence="4">
    <name type="scientific">Xenorhabdus szentirmaii</name>
    <dbReference type="NCBI Taxonomy" id="290112"/>
    <lineage>
        <taxon>Bacteria</taxon>
        <taxon>Pseudomonadati</taxon>
        <taxon>Pseudomonadota</taxon>
        <taxon>Gammaproteobacteria</taxon>
        <taxon>Enterobacterales</taxon>
        <taxon>Morganellaceae</taxon>
        <taxon>Xenorhabdus</taxon>
    </lineage>
</organism>
<dbReference type="Pfam" id="PF12710">
    <property type="entry name" value="HAD"/>
    <property type="match status" value="1"/>
</dbReference>
<reference evidence="4" key="2">
    <citation type="journal article" date="2024" name="Toxins">
        <title>Genome Sequence Analysis of Native Xenorhabdus Strains Isolated from Entomopathogenic Nematodes in Argentina.</title>
        <authorList>
            <person name="Palma L."/>
            <person name="Frizzo L."/>
            <person name="Kaiser S."/>
            <person name="Berry C."/>
            <person name="Caballero P."/>
            <person name="Bode H.B."/>
            <person name="Del Valle E.E."/>
        </authorList>
    </citation>
    <scope>NUCLEOTIDE SEQUENCE</scope>
    <source>
        <strain evidence="4">M</strain>
    </source>
</reference>
<evidence type="ECO:0000313" key="4">
    <source>
        <dbReference type="EMBL" id="MBD2802389.1"/>
    </source>
</evidence>
<dbReference type="PANTHER" id="PTHR43344">
    <property type="entry name" value="PHOSPHOSERINE PHOSPHATASE"/>
    <property type="match status" value="1"/>
</dbReference>
<reference evidence="4" key="1">
    <citation type="submission" date="2020-09" db="EMBL/GenBank/DDBJ databases">
        <authorList>
            <person name="Palma L."/>
            <person name="Caballero P."/>
            <person name="Berry C."/>
            <person name="Del Valle E."/>
        </authorList>
    </citation>
    <scope>NUCLEOTIDE SEQUENCE</scope>
    <source>
        <strain evidence="4">M</strain>
    </source>
</reference>
<dbReference type="InterPro" id="IPR036412">
    <property type="entry name" value="HAD-like_sf"/>
</dbReference>
<evidence type="ECO:0000256" key="3">
    <source>
        <dbReference type="ARBA" id="ARBA00022842"/>
    </source>
</evidence>
<dbReference type="GO" id="GO:0046872">
    <property type="term" value="F:metal ion binding"/>
    <property type="evidence" value="ECO:0007669"/>
    <property type="project" value="UniProtKB-KW"/>
</dbReference>
<comment type="caution">
    <text evidence="4">The sequence shown here is derived from an EMBL/GenBank/DDBJ whole genome shotgun (WGS) entry which is preliminary data.</text>
</comment>
<dbReference type="NCBIfam" id="TIGR01488">
    <property type="entry name" value="HAD-SF-IB"/>
    <property type="match status" value="1"/>
</dbReference>
<accession>A0AAW3YZR0</accession>
<dbReference type="RefSeq" id="WP_323869623.1">
    <property type="nucleotide sequence ID" value="NZ_JACXBF010000486.1"/>
</dbReference>
<dbReference type="InterPro" id="IPR050582">
    <property type="entry name" value="HAD-like_SerB"/>
</dbReference>
<keyword evidence="3" id="KW-0460">Magnesium</keyword>
<dbReference type="InterPro" id="IPR006385">
    <property type="entry name" value="HAD_hydro_SerB1"/>
</dbReference>
<proteinExistence type="predicted"/>
<dbReference type="EMBL" id="JACXBF010000486">
    <property type="protein sequence ID" value="MBD2802389.1"/>
    <property type="molecule type" value="Genomic_DNA"/>
</dbReference>
<dbReference type="SUPFAM" id="SSF56784">
    <property type="entry name" value="HAD-like"/>
    <property type="match status" value="1"/>
</dbReference>
<dbReference type="Gene3D" id="3.40.50.1000">
    <property type="entry name" value="HAD superfamily/HAD-like"/>
    <property type="match status" value="1"/>
</dbReference>
<dbReference type="NCBIfam" id="TIGR01490">
    <property type="entry name" value="HAD-SF-IB-hyp1"/>
    <property type="match status" value="1"/>
</dbReference>
<keyword evidence="2 4" id="KW-0378">Hydrolase</keyword>
<protein>
    <submittedName>
        <fullName evidence="4">HAD family hydrolase</fullName>
    </submittedName>
</protein>
<evidence type="ECO:0000256" key="1">
    <source>
        <dbReference type="ARBA" id="ARBA00022723"/>
    </source>
</evidence>
<dbReference type="CDD" id="cd02612">
    <property type="entry name" value="HAD_PGPPase"/>
    <property type="match status" value="1"/>
</dbReference>
<sequence>MSPRIAVFDLDETLICGDSSQLWTQYLWEKKIITDPCFIEADQQMMTDYHAGKLDMHKYLAFSLQALHQIPHEQVDIWLSDFVDNKIRPLLYPAARRQLEIYRQQHIPIIIISATVAFVVKKIAAAFGVQTALGIDMIMENGCYTGKIQGTPTFRDGKVIRLQQWLTEQNLSPQHILFYTDSANDLPMCLFANEIFTVNPDKHLQTIASTHGWKQLNWTLEQSLFEIEGNRSDKVQN</sequence>
<dbReference type="InterPro" id="IPR023214">
    <property type="entry name" value="HAD_sf"/>
</dbReference>
<dbReference type="AlphaFoldDB" id="A0AAW3YZR0"/>
<dbReference type="Gene3D" id="1.20.1440.100">
    <property type="entry name" value="SG protein - dephosphorylation function"/>
    <property type="match status" value="1"/>
</dbReference>
<dbReference type="Proteomes" id="UP001193920">
    <property type="component" value="Unassembled WGS sequence"/>
</dbReference>
<keyword evidence="1" id="KW-0479">Metal-binding</keyword>
<dbReference type="PANTHER" id="PTHR43344:SF13">
    <property type="entry name" value="PHOSPHATASE RV3661-RELATED"/>
    <property type="match status" value="1"/>
</dbReference>
<dbReference type="GO" id="GO:0016787">
    <property type="term" value="F:hydrolase activity"/>
    <property type="evidence" value="ECO:0007669"/>
    <property type="project" value="UniProtKB-KW"/>
</dbReference>
<name>A0AAW3YZR0_9GAMM</name>